<dbReference type="InterPro" id="IPR003441">
    <property type="entry name" value="NAC-dom"/>
</dbReference>
<keyword evidence="3" id="KW-0804">Transcription</keyword>
<evidence type="ECO:0000259" key="6">
    <source>
        <dbReference type="PROSITE" id="PS51005"/>
    </source>
</evidence>
<keyword evidence="1" id="KW-0805">Transcription regulation</keyword>
<dbReference type="PROSITE" id="PS51005">
    <property type="entry name" value="NAC"/>
    <property type="match status" value="1"/>
</dbReference>
<gene>
    <name evidence="7" type="ORF">MERR_LOCUS26966</name>
</gene>
<proteinExistence type="predicted"/>
<dbReference type="Proteomes" id="UP000467841">
    <property type="component" value="Unassembled WGS sequence"/>
</dbReference>
<protein>
    <recommendedName>
        <fullName evidence="6">NAC domain-containing protein</fullName>
    </recommendedName>
</protein>
<evidence type="ECO:0000256" key="3">
    <source>
        <dbReference type="ARBA" id="ARBA00023163"/>
    </source>
</evidence>
<keyword evidence="2" id="KW-0238">DNA-binding</keyword>
<evidence type="ECO:0000256" key="1">
    <source>
        <dbReference type="ARBA" id="ARBA00023015"/>
    </source>
</evidence>
<dbReference type="PANTHER" id="PTHR31744">
    <property type="entry name" value="PROTEIN CUP-SHAPED COTYLEDON 2-RELATED"/>
    <property type="match status" value="1"/>
</dbReference>
<evidence type="ECO:0000256" key="5">
    <source>
        <dbReference type="SAM" id="MobiDB-lite"/>
    </source>
</evidence>
<dbReference type="GO" id="GO:0003677">
    <property type="term" value="F:DNA binding"/>
    <property type="evidence" value="ECO:0007669"/>
    <property type="project" value="UniProtKB-KW"/>
</dbReference>
<feature type="region of interest" description="Disordered" evidence="5">
    <location>
        <begin position="1"/>
        <end position="20"/>
    </location>
</feature>
<evidence type="ECO:0000256" key="4">
    <source>
        <dbReference type="ARBA" id="ARBA00023242"/>
    </source>
</evidence>
<dbReference type="AlphaFoldDB" id="A0A6D2JUI0"/>
<dbReference type="OrthoDB" id="1042491at2759"/>
<name>A0A6D2JUI0_9BRAS</name>
<evidence type="ECO:0000313" key="7">
    <source>
        <dbReference type="EMBL" id="CAA7039731.1"/>
    </source>
</evidence>
<dbReference type="Gene3D" id="2.170.150.80">
    <property type="entry name" value="NAC domain"/>
    <property type="match status" value="1"/>
</dbReference>
<dbReference type="SUPFAM" id="SSF101941">
    <property type="entry name" value="NAC domain"/>
    <property type="match status" value="1"/>
</dbReference>
<organism evidence="7 8">
    <name type="scientific">Microthlaspi erraticum</name>
    <dbReference type="NCBI Taxonomy" id="1685480"/>
    <lineage>
        <taxon>Eukaryota</taxon>
        <taxon>Viridiplantae</taxon>
        <taxon>Streptophyta</taxon>
        <taxon>Embryophyta</taxon>
        <taxon>Tracheophyta</taxon>
        <taxon>Spermatophyta</taxon>
        <taxon>Magnoliopsida</taxon>
        <taxon>eudicotyledons</taxon>
        <taxon>Gunneridae</taxon>
        <taxon>Pentapetalae</taxon>
        <taxon>rosids</taxon>
        <taxon>malvids</taxon>
        <taxon>Brassicales</taxon>
        <taxon>Brassicaceae</taxon>
        <taxon>Coluteocarpeae</taxon>
        <taxon>Microthlaspi</taxon>
    </lineage>
</organism>
<dbReference type="Pfam" id="PF02365">
    <property type="entry name" value="NAM"/>
    <property type="match status" value="1"/>
</dbReference>
<dbReference type="EMBL" id="CACVBM020001218">
    <property type="protein sequence ID" value="CAA7039731.1"/>
    <property type="molecule type" value="Genomic_DNA"/>
</dbReference>
<comment type="caution">
    <text evidence="7">The sequence shown here is derived from an EMBL/GenBank/DDBJ whole genome shotgun (WGS) entry which is preliminary data.</text>
</comment>
<dbReference type="InterPro" id="IPR036093">
    <property type="entry name" value="NAC_dom_sf"/>
</dbReference>
<accession>A0A6D2JUI0</accession>
<feature type="domain" description="NAC" evidence="6">
    <location>
        <begin position="27"/>
        <end position="177"/>
    </location>
</feature>
<keyword evidence="4" id="KW-0539">Nucleus</keyword>
<reference evidence="7" key="1">
    <citation type="submission" date="2020-01" db="EMBL/GenBank/DDBJ databases">
        <authorList>
            <person name="Mishra B."/>
        </authorList>
    </citation>
    <scope>NUCLEOTIDE SEQUENCE [LARGE SCALE GENOMIC DNA]</scope>
</reference>
<sequence>MTDRDLPATEAVPETATGNDAATVKTLAPGFRFNPTDEELISNYLKKKVQRKAMRFYEIGEINVYKIKPSELPGYSRLNTEESSRKDQQHCFFFTALEKDKTTGAYKERATNVGYWEQTGEDKKILGGDGKLIGVMKSLVFHVGCAPNGWRTDWWMRTCCAKCSSRKNEVLMVVVIKELQVLCMPTESTRFNRKTTQERIDQLLAENEELNKNINKGHYS</sequence>
<dbReference type="GO" id="GO:0006355">
    <property type="term" value="P:regulation of DNA-templated transcription"/>
    <property type="evidence" value="ECO:0007669"/>
    <property type="project" value="InterPro"/>
</dbReference>
<dbReference type="PANTHER" id="PTHR31744:SF210">
    <property type="entry name" value="NAC DOMAIN-CONTAINING PROTEIN 86-LIKE"/>
    <property type="match status" value="1"/>
</dbReference>
<keyword evidence="8" id="KW-1185">Reference proteome</keyword>
<evidence type="ECO:0000256" key="2">
    <source>
        <dbReference type="ARBA" id="ARBA00023125"/>
    </source>
</evidence>
<evidence type="ECO:0000313" key="8">
    <source>
        <dbReference type="Proteomes" id="UP000467841"/>
    </source>
</evidence>